<comment type="caution">
    <text evidence="1">The sequence shown here is derived from an EMBL/GenBank/DDBJ whole genome shotgun (WGS) entry which is preliminary data.</text>
</comment>
<reference evidence="1" key="1">
    <citation type="journal article" date="2023" name="G3 (Bethesda)">
        <title>A reference genome for the long-term kleptoplast-retaining sea slug Elysia crispata morphotype clarki.</title>
        <authorList>
            <person name="Eastman K.E."/>
            <person name="Pendleton A.L."/>
            <person name="Shaikh M.A."/>
            <person name="Suttiyut T."/>
            <person name="Ogas R."/>
            <person name="Tomko P."/>
            <person name="Gavelis G."/>
            <person name="Widhalm J.R."/>
            <person name="Wisecaver J.H."/>
        </authorList>
    </citation>
    <scope>NUCLEOTIDE SEQUENCE</scope>
    <source>
        <strain evidence="1">ECLA1</strain>
    </source>
</reference>
<dbReference type="AlphaFoldDB" id="A0AAE1DHU5"/>
<evidence type="ECO:0000313" key="1">
    <source>
        <dbReference type="EMBL" id="KAK3771077.1"/>
    </source>
</evidence>
<dbReference type="Proteomes" id="UP001283361">
    <property type="component" value="Unassembled WGS sequence"/>
</dbReference>
<evidence type="ECO:0000313" key="2">
    <source>
        <dbReference type="Proteomes" id="UP001283361"/>
    </source>
</evidence>
<keyword evidence="2" id="KW-1185">Reference proteome</keyword>
<name>A0AAE1DHU5_9GAST</name>
<accession>A0AAE1DHU5</accession>
<gene>
    <name evidence="1" type="ORF">RRG08_042321</name>
</gene>
<organism evidence="1 2">
    <name type="scientific">Elysia crispata</name>
    <name type="common">lettuce slug</name>
    <dbReference type="NCBI Taxonomy" id="231223"/>
    <lineage>
        <taxon>Eukaryota</taxon>
        <taxon>Metazoa</taxon>
        <taxon>Spiralia</taxon>
        <taxon>Lophotrochozoa</taxon>
        <taxon>Mollusca</taxon>
        <taxon>Gastropoda</taxon>
        <taxon>Heterobranchia</taxon>
        <taxon>Euthyneura</taxon>
        <taxon>Panpulmonata</taxon>
        <taxon>Sacoglossa</taxon>
        <taxon>Placobranchoidea</taxon>
        <taxon>Plakobranchidae</taxon>
        <taxon>Elysia</taxon>
    </lineage>
</organism>
<proteinExistence type="predicted"/>
<protein>
    <submittedName>
        <fullName evidence="1">Uncharacterized protein</fullName>
    </submittedName>
</protein>
<dbReference type="EMBL" id="JAWDGP010003776">
    <property type="protein sequence ID" value="KAK3771077.1"/>
    <property type="molecule type" value="Genomic_DNA"/>
</dbReference>
<sequence length="81" mass="8865">MGVWWGTKSLLATPEVLLEGKLPPFTLSSSISRWWVCGGAPNLSQPPLRSSWKVSFLHSRYPLPSSGGECVIGHQISPSHH</sequence>